<dbReference type="AlphaFoldDB" id="A0A7J6M3N1"/>
<evidence type="ECO:0000313" key="2">
    <source>
        <dbReference type="Proteomes" id="UP000591131"/>
    </source>
</evidence>
<name>A0A7J6M3N1_PERCH</name>
<proteinExistence type="predicted"/>
<evidence type="ECO:0000313" key="1">
    <source>
        <dbReference type="EMBL" id="KAF4666129.1"/>
    </source>
</evidence>
<dbReference type="OrthoDB" id="409007at2759"/>
<gene>
    <name evidence="1" type="ORF">FOL47_004242</name>
</gene>
<protein>
    <submittedName>
        <fullName evidence="1">Uncharacterized protein</fullName>
    </submittedName>
</protein>
<reference evidence="1 2" key="1">
    <citation type="submission" date="2020-04" db="EMBL/GenBank/DDBJ databases">
        <title>Perkinsus chesapeaki whole genome sequence.</title>
        <authorList>
            <person name="Bogema D.R."/>
        </authorList>
    </citation>
    <scope>NUCLEOTIDE SEQUENCE [LARGE SCALE GENOMIC DNA]</scope>
    <source>
        <strain evidence="1">ATCC PRA-425</strain>
    </source>
</reference>
<comment type="caution">
    <text evidence="1">The sequence shown here is derived from an EMBL/GenBank/DDBJ whole genome shotgun (WGS) entry which is preliminary data.</text>
</comment>
<keyword evidence="2" id="KW-1185">Reference proteome</keyword>
<dbReference type="Proteomes" id="UP000591131">
    <property type="component" value="Unassembled WGS sequence"/>
</dbReference>
<dbReference type="EMBL" id="JAAPAO010000242">
    <property type="protein sequence ID" value="KAF4666129.1"/>
    <property type="molecule type" value="Genomic_DNA"/>
</dbReference>
<organism evidence="1 2">
    <name type="scientific">Perkinsus chesapeaki</name>
    <name type="common">Clam parasite</name>
    <name type="synonym">Perkinsus andrewsi</name>
    <dbReference type="NCBI Taxonomy" id="330153"/>
    <lineage>
        <taxon>Eukaryota</taxon>
        <taxon>Sar</taxon>
        <taxon>Alveolata</taxon>
        <taxon>Perkinsozoa</taxon>
        <taxon>Perkinsea</taxon>
        <taxon>Perkinsida</taxon>
        <taxon>Perkinsidae</taxon>
        <taxon>Perkinsus</taxon>
    </lineage>
</organism>
<sequence length="352" mass="39738">MVEAIFNLAIDLRALKSVLDHSCPDPVPDVQSVIWEYLGHREPRGMTYASNSARSRHGRWEDKILRCKLYASIDPLSHTFYKLHSDSGVNELRVTKVSEPFKLPEIVYCFDETPPEPGTRIIPLNFRGRGLVSVNSTIVAYRGKVYVAGLHGPLSLTAEEEYILGKQRGESDWYGPCAFYTEFKELCPISGEQRTVGYASMFVREFDVIEDTRGNIKIVAVDSYDYQSFVGVLDDCGRFNIFEWEGFLSNVRFVTLNTLLFMKKIRGAPPSPMGYVQSFYHFMAGVEPSDLVLLRLPDGDIPAEEIEKLPTQLGFGCLFKPYYFVASQTGLCLPSRRCVAGSEICGNLRLVY</sequence>
<accession>A0A7J6M3N1</accession>